<dbReference type="SUPFAM" id="SSF102405">
    <property type="entry name" value="MCP/YpsA-like"/>
    <property type="match status" value="1"/>
</dbReference>
<dbReference type="Pfam" id="PF02481">
    <property type="entry name" value="DNA_processg_A"/>
    <property type="match status" value="1"/>
</dbReference>
<accession>A0A133PQA0</accession>
<evidence type="ECO:0000259" key="2">
    <source>
        <dbReference type="Pfam" id="PF02481"/>
    </source>
</evidence>
<dbReference type="Gene3D" id="3.40.50.450">
    <property type="match status" value="1"/>
</dbReference>
<evidence type="ECO:0000313" key="3">
    <source>
        <dbReference type="EMBL" id="KXA30816.1"/>
    </source>
</evidence>
<dbReference type="PATRIC" id="fig|54005.3.peg.812"/>
<dbReference type="AlphaFoldDB" id="A0A133PQA0"/>
<name>A0A133PQA0_9FIRM</name>
<dbReference type="Proteomes" id="UP000070174">
    <property type="component" value="Unassembled WGS sequence"/>
</dbReference>
<proteinExistence type="inferred from homology"/>
<comment type="similarity">
    <text evidence="1">Belongs to the DprA/Smf family.</text>
</comment>
<dbReference type="NCBIfam" id="TIGR00732">
    <property type="entry name" value="dprA"/>
    <property type="match status" value="1"/>
</dbReference>
<gene>
    <name evidence="3" type="ORF">HMPREF3229_00824</name>
</gene>
<organism evidence="3">
    <name type="scientific">Peptoniphilus harei</name>
    <dbReference type="NCBI Taxonomy" id="54005"/>
    <lineage>
        <taxon>Bacteria</taxon>
        <taxon>Bacillati</taxon>
        <taxon>Bacillota</taxon>
        <taxon>Tissierellia</taxon>
        <taxon>Tissierellales</taxon>
        <taxon>Peptoniphilaceae</taxon>
        <taxon>Peptoniphilus</taxon>
    </lineage>
</organism>
<feature type="domain" description="Smf/DprA SLOG" evidence="2">
    <location>
        <begin position="81"/>
        <end position="287"/>
    </location>
</feature>
<protein>
    <submittedName>
        <fullName evidence="3">DNA protecting protein DprA</fullName>
    </submittedName>
</protein>
<sequence>MKERDLLIFLNAINFSSENSLKVLDYLMDKNLPLEDFYKLDFLEEHVLSERSANRLDERAGDFDLIIEKISEKIKSIGVHIVTILDEDYPDELRYIEDPPSVLYVRGNLKIYNPIAFVGARSHSSYGNMAVNKIIDDLRFYDFTIVSGMAYGIDTLSHRRALLNNLNTIAVLGTGIDVIYPKSNKALYEEISEKGAVISEFPLGTQANKFTFPMRNRIISGLSKTVVVVEAKDKSGSLITARLAAEQGREVFAVPGNITSIYSVGTNKLIRDGAIPLVEIKDILDFYPGILSKKDKEEKIDLDLEEMAVYNLIEKGINNTNDICINLNNEVFYINKILTKLELKGIIEKISMNEFQILK</sequence>
<comment type="caution">
    <text evidence="3">The sequence shown here is derived from an EMBL/GenBank/DDBJ whole genome shotgun (WGS) entry which is preliminary data.</text>
</comment>
<reference evidence="3 4" key="1">
    <citation type="submission" date="2016-01" db="EMBL/GenBank/DDBJ databases">
        <authorList>
            <person name="Oliw E.H."/>
        </authorList>
    </citation>
    <scope>NUCLEOTIDE SEQUENCE [LARGE SCALE GENOMIC DNA]</scope>
    <source>
        <strain evidence="3 4">CMW7756A</strain>
    </source>
</reference>
<evidence type="ECO:0000313" key="4">
    <source>
        <dbReference type="Proteomes" id="UP000070174"/>
    </source>
</evidence>
<dbReference type="InterPro" id="IPR003488">
    <property type="entry name" value="DprA"/>
</dbReference>
<evidence type="ECO:0000256" key="1">
    <source>
        <dbReference type="ARBA" id="ARBA00006525"/>
    </source>
</evidence>
<dbReference type="GO" id="GO:0009294">
    <property type="term" value="P:DNA-mediated transformation"/>
    <property type="evidence" value="ECO:0007669"/>
    <property type="project" value="InterPro"/>
</dbReference>
<dbReference type="PANTHER" id="PTHR43022:SF1">
    <property type="entry name" value="PROTEIN SMF"/>
    <property type="match status" value="1"/>
</dbReference>
<dbReference type="RefSeq" id="WP_060800016.1">
    <property type="nucleotide sequence ID" value="NZ_JASORO010000006.1"/>
</dbReference>
<dbReference type="EMBL" id="LRQE01000024">
    <property type="protein sequence ID" value="KXA30816.1"/>
    <property type="molecule type" value="Genomic_DNA"/>
</dbReference>
<dbReference type="PANTHER" id="PTHR43022">
    <property type="entry name" value="PROTEIN SMF"/>
    <property type="match status" value="1"/>
</dbReference>
<dbReference type="InterPro" id="IPR057666">
    <property type="entry name" value="DrpA_SLOG"/>
</dbReference>